<comment type="caution">
    <text evidence="1">The sequence shown here is derived from an EMBL/GenBank/DDBJ whole genome shotgun (WGS) entry which is preliminary data.</text>
</comment>
<accession>F2AQ15</accession>
<dbReference type="Proteomes" id="UP000006222">
    <property type="component" value="Unassembled WGS sequence"/>
</dbReference>
<name>F2AQ15_RHOBT</name>
<dbReference type="AlphaFoldDB" id="F2AQ15"/>
<evidence type="ECO:0000313" key="2">
    <source>
        <dbReference type="Proteomes" id="UP000006222"/>
    </source>
</evidence>
<protein>
    <submittedName>
        <fullName evidence="1">Uncharacterized protein</fullName>
    </submittedName>
</protein>
<dbReference type="EMBL" id="AFAR01000102">
    <property type="protein sequence ID" value="EGF28250.1"/>
    <property type="molecule type" value="Genomic_DNA"/>
</dbReference>
<gene>
    <name evidence="1" type="ORF">RBWH47_01294</name>
</gene>
<reference evidence="1 2" key="1">
    <citation type="journal article" date="2013" name="Mar. Genomics">
        <title>Expression of sulfatases in Rhodopirellula baltica and the diversity of sulfatases in the genus Rhodopirellula.</title>
        <authorList>
            <person name="Wegner C.E."/>
            <person name="Richter-Heitmann T."/>
            <person name="Klindworth A."/>
            <person name="Klockow C."/>
            <person name="Richter M."/>
            <person name="Achstetter T."/>
            <person name="Glockner F.O."/>
            <person name="Harder J."/>
        </authorList>
    </citation>
    <scope>NUCLEOTIDE SEQUENCE [LARGE SCALE GENOMIC DNA]</scope>
    <source>
        <strain evidence="1 2">WH47</strain>
    </source>
</reference>
<sequence>MSPSQRIKQFARSYRIDLPEFAIPEETQFGGVALRGLRSNAVYLVRQSKTGLRQAISHVSACEARA</sequence>
<organism evidence="1 2">
    <name type="scientific">Rhodopirellula baltica WH47</name>
    <dbReference type="NCBI Taxonomy" id="991778"/>
    <lineage>
        <taxon>Bacteria</taxon>
        <taxon>Pseudomonadati</taxon>
        <taxon>Planctomycetota</taxon>
        <taxon>Planctomycetia</taxon>
        <taxon>Pirellulales</taxon>
        <taxon>Pirellulaceae</taxon>
        <taxon>Rhodopirellula</taxon>
    </lineage>
</organism>
<evidence type="ECO:0000313" key="1">
    <source>
        <dbReference type="EMBL" id="EGF28250.1"/>
    </source>
</evidence>
<proteinExistence type="predicted"/>